<proteinExistence type="predicted"/>
<keyword evidence="4" id="KW-1185">Reference proteome</keyword>
<protein>
    <submittedName>
        <fullName evidence="2 3">Superoxide dismutase</fullName>
    </submittedName>
</protein>
<feature type="signal peptide" evidence="1">
    <location>
        <begin position="1"/>
        <end position="24"/>
    </location>
</feature>
<evidence type="ECO:0000313" key="2">
    <source>
        <dbReference type="EMBL" id="NMD87067.1"/>
    </source>
</evidence>
<reference evidence="3 4" key="1">
    <citation type="submission" date="2018-04" db="EMBL/GenBank/DDBJ databases">
        <title>Genomic Encyclopedia of Type Strains, Phase IV (KMG-IV): sequencing the most valuable type-strain genomes for metagenomic binning, comparative biology and taxonomic classification.</title>
        <authorList>
            <person name="Goeker M."/>
        </authorList>
    </citation>
    <scope>NUCLEOTIDE SEQUENCE [LARGE SCALE GENOMIC DNA]</scope>
    <source>
        <strain evidence="3 4">DSM 14823</strain>
    </source>
</reference>
<dbReference type="Gene3D" id="1.20.120.400">
    <property type="entry name" value="Nickel-containing superoxide dismutase"/>
    <property type="match status" value="1"/>
</dbReference>
<evidence type="ECO:0000313" key="3">
    <source>
        <dbReference type="EMBL" id="PVY42651.1"/>
    </source>
</evidence>
<dbReference type="Pfam" id="PF09055">
    <property type="entry name" value="Sod_Ni"/>
    <property type="match status" value="1"/>
</dbReference>
<dbReference type="SUPFAM" id="SSF109770">
    <property type="entry name" value="Nickel-containing superoxide dismutase, NiSOD"/>
    <property type="match status" value="1"/>
</dbReference>
<keyword evidence="1" id="KW-0732">Signal</keyword>
<dbReference type="GO" id="GO:0004784">
    <property type="term" value="F:superoxide dismutase activity"/>
    <property type="evidence" value="ECO:0007669"/>
    <property type="project" value="InterPro"/>
</dbReference>
<dbReference type="OrthoDB" id="9790847at2"/>
<dbReference type="GO" id="GO:0016151">
    <property type="term" value="F:nickel cation binding"/>
    <property type="evidence" value="ECO:0007669"/>
    <property type="project" value="InterPro"/>
</dbReference>
<comment type="caution">
    <text evidence="3">The sequence shown here is derived from an EMBL/GenBank/DDBJ whole genome shotgun (WGS) entry which is preliminary data.</text>
</comment>
<dbReference type="GeneID" id="78295153"/>
<dbReference type="InterPro" id="IPR014123">
    <property type="entry name" value="Superoxide_dismutase_Ni-type"/>
</dbReference>
<sequence>MKNSKWLAAAVILAAVFAAAPVFAHCEIPCGIYDDSLRMKLIYEDIATIRKSIHEINELEKSGRNANQLVRWIINKDNHADKLQNTVTRYFMTQRLKPVPATDPGYADYIARLTTLHALLVEAMKAKQGSDPATADRLQALANAFDKLYFHHEKEK</sequence>
<evidence type="ECO:0000256" key="1">
    <source>
        <dbReference type="SAM" id="SignalP"/>
    </source>
</evidence>
<accession>A0A2U1B214</accession>
<dbReference type="EMBL" id="JABAEW010000018">
    <property type="protein sequence ID" value="NMD87067.1"/>
    <property type="molecule type" value="Genomic_DNA"/>
</dbReference>
<reference evidence="2 5" key="2">
    <citation type="submission" date="2020-04" db="EMBL/GenBank/DDBJ databases">
        <authorList>
            <person name="Hitch T.C.A."/>
            <person name="Wylensek D."/>
            <person name="Clavel T."/>
        </authorList>
    </citation>
    <scope>NUCLEOTIDE SEQUENCE [LARGE SCALE GENOMIC DNA]</scope>
    <source>
        <strain evidence="2 5">COR2-253-APC-1A</strain>
    </source>
</reference>
<dbReference type="InterPro" id="IPR036502">
    <property type="entry name" value="NiSOD_sf"/>
</dbReference>
<evidence type="ECO:0000313" key="5">
    <source>
        <dbReference type="Proteomes" id="UP000576225"/>
    </source>
</evidence>
<dbReference type="AlphaFoldDB" id="A0A2U1B214"/>
<dbReference type="Proteomes" id="UP000245959">
    <property type="component" value="Unassembled WGS sequence"/>
</dbReference>
<dbReference type="RefSeq" id="WP_116883846.1">
    <property type="nucleotide sequence ID" value="NZ_CABMMC010000097.1"/>
</dbReference>
<dbReference type="EMBL" id="QEKH01000011">
    <property type="protein sequence ID" value="PVY42651.1"/>
    <property type="molecule type" value="Genomic_DNA"/>
</dbReference>
<evidence type="ECO:0000313" key="4">
    <source>
        <dbReference type="Proteomes" id="UP000245959"/>
    </source>
</evidence>
<feature type="chain" id="PRO_5036052131" evidence="1">
    <location>
        <begin position="25"/>
        <end position="156"/>
    </location>
</feature>
<organism evidence="3 4">
    <name type="scientific">Victivallis vadensis</name>
    <dbReference type="NCBI Taxonomy" id="172901"/>
    <lineage>
        <taxon>Bacteria</taxon>
        <taxon>Pseudomonadati</taxon>
        <taxon>Lentisphaerota</taxon>
        <taxon>Lentisphaeria</taxon>
        <taxon>Victivallales</taxon>
        <taxon>Victivallaceae</taxon>
        <taxon>Victivallis</taxon>
    </lineage>
</organism>
<name>A0A2U1B214_9BACT</name>
<gene>
    <name evidence="3" type="ORF">C8D82_111108</name>
    <name evidence="2" type="ORF">HF882_10780</name>
</gene>
<dbReference type="Proteomes" id="UP000576225">
    <property type="component" value="Unassembled WGS sequence"/>
</dbReference>